<evidence type="ECO:0000256" key="2">
    <source>
        <dbReference type="ARBA" id="ARBA00022723"/>
    </source>
</evidence>
<protein>
    <submittedName>
        <fullName evidence="6">Enolase C-terminal domain-like protein</fullName>
    </submittedName>
</protein>
<keyword evidence="2" id="KW-0479">Metal-binding</keyword>
<keyword evidence="7" id="KW-1185">Reference proteome</keyword>
<dbReference type="InterPro" id="IPR011010">
    <property type="entry name" value="DNA_brk_join_enz"/>
</dbReference>
<dbReference type="InterPro" id="IPR049331">
    <property type="entry name" value="Top1B_N_bact"/>
</dbReference>
<dbReference type="InterPro" id="IPR029065">
    <property type="entry name" value="Enolase_C-like"/>
</dbReference>
<dbReference type="SMART" id="SM00922">
    <property type="entry name" value="MR_MLE"/>
    <property type="match status" value="1"/>
</dbReference>
<dbReference type="PROSITE" id="PS52038">
    <property type="entry name" value="TOPO_IB_2"/>
    <property type="match status" value="1"/>
</dbReference>
<evidence type="ECO:0000256" key="3">
    <source>
        <dbReference type="ARBA" id="ARBA00022842"/>
    </source>
</evidence>
<evidence type="ECO:0000313" key="6">
    <source>
        <dbReference type="EMBL" id="MFC3979177.1"/>
    </source>
</evidence>
<evidence type="ECO:0000256" key="4">
    <source>
        <dbReference type="SAM" id="MobiDB-lite"/>
    </source>
</evidence>
<dbReference type="EMBL" id="JBHSBC010000002">
    <property type="protein sequence ID" value="MFC3979177.1"/>
    <property type="molecule type" value="Genomic_DNA"/>
</dbReference>
<dbReference type="Gene3D" id="1.10.132.120">
    <property type="match status" value="1"/>
</dbReference>
<dbReference type="PANTHER" id="PTHR13794">
    <property type="entry name" value="ENOLASE SUPERFAMILY, MANDELATE RACEMASE"/>
    <property type="match status" value="1"/>
</dbReference>
<dbReference type="SUPFAM" id="SSF56349">
    <property type="entry name" value="DNA breaking-rejoining enzymes"/>
    <property type="match status" value="1"/>
</dbReference>
<dbReference type="Pfam" id="PF13378">
    <property type="entry name" value="MR_MLE_C"/>
    <property type="match status" value="1"/>
</dbReference>
<proteinExistence type="predicted"/>
<sequence length="525" mass="58422">MTTVEEITAAVCTVPTDAELAGQLGGWVHRDGIPRVKLKIGRGRDVRPVRRAREAIGAEAELYVDANGAYTAKEAIRLAAEPEEWDVRWFEEPVSSDDLSGLRRAREAVRADVAAGEYGYDLRCFRRMAGAVDCLQADVTRCGGLPRWRCAATVAAAWNLQVSGHCAPQLHLHVALSTPNTRHLDESRSRGSGNGMHELRHSDPAEPGITRRRRGRSFSYAYADGRPVRDRGTLARIRALALPPAWREVWICRDAEGHIQAVGTDAAGRRQYRYHDVWREEQDRLKFARVAELAERLPDFRKKVQADLDQPGLTRERVLAAAARMLDIGLFRVGGEAYESFGLATMRMEHVTCSRGRVSFRYPAKGNRLREVELDDPDVCEVVTALRGTGAKGELLRYEDDGSWVDVRSDDINAYLRERMETEVSAKDFRTWHATVYAAVGLAVSRRVRSRAGRRRAVARVMREVAGHLGNTPAVARASYVDPRVVTAYERGRTIHRALTGLGEADGPATHGAAERAVIDLLKHP</sequence>
<dbReference type="InterPro" id="IPR036849">
    <property type="entry name" value="Enolase-like_C_sf"/>
</dbReference>
<evidence type="ECO:0000313" key="7">
    <source>
        <dbReference type="Proteomes" id="UP001595698"/>
    </source>
</evidence>
<dbReference type="SUPFAM" id="SSF55869">
    <property type="entry name" value="DNA topoisomerase I domain"/>
    <property type="match status" value="1"/>
</dbReference>
<organism evidence="6 7">
    <name type="scientific">Streptosporangium jomthongense</name>
    <dbReference type="NCBI Taxonomy" id="1193683"/>
    <lineage>
        <taxon>Bacteria</taxon>
        <taxon>Bacillati</taxon>
        <taxon>Actinomycetota</taxon>
        <taxon>Actinomycetes</taxon>
        <taxon>Streptosporangiales</taxon>
        <taxon>Streptosporangiaceae</taxon>
        <taxon>Streptosporangium</taxon>
    </lineage>
</organism>
<evidence type="ECO:0000259" key="5">
    <source>
        <dbReference type="SMART" id="SM00922"/>
    </source>
</evidence>
<dbReference type="InterPro" id="IPR013500">
    <property type="entry name" value="TopoI_cat_euk"/>
</dbReference>
<dbReference type="InterPro" id="IPR014711">
    <property type="entry name" value="TopoI_cat_a-hlx-sub_euk"/>
</dbReference>
<name>A0ABV8EVW1_9ACTN</name>
<dbReference type="InterPro" id="IPR013342">
    <property type="entry name" value="Mandelate_racemase_C"/>
</dbReference>
<comment type="caution">
    <text evidence="6">The sequence shown here is derived from an EMBL/GenBank/DDBJ whole genome shotgun (WGS) entry which is preliminary data.</text>
</comment>
<dbReference type="Pfam" id="PF01028">
    <property type="entry name" value="Topoisom_I"/>
    <property type="match status" value="1"/>
</dbReference>
<dbReference type="Pfam" id="PF21338">
    <property type="entry name" value="Top1B_N_bact"/>
    <property type="match status" value="1"/>
</dbReference>
<keyword evidence="3" id="KW-0460">Magnesium</keyword>
<dbReference type="Proteomes" id="UP001595698">
    <property type="component" value="Unassembled WGS sequence"/>
</dbReference>
<dbReference type="Gene3D" id="3.20.20.120">
    <property type="entry name" value="Enolase-like C-terminal domain"/>
    <property type="match status" value="1"/>
</dbReference>
<dbReference type="Gene3D" id="3.30.66.10">
    <property type="entry name" value="DNA topoisomerase I domain"/>
    <property type="match status" value="1"/>
</dbReference>
<feature type="domain" description="Mandelate racemase/muconate lactonizing enzyme C-terminal" evidence="5">
    <location>
        <begin position="17"/>
        <end position="112"/>
    </location>
</feature>
<gene>
    <name evidence="6" type="ORF">ACFOYY_03535</name>
</gene>
<dbReference type="SUPFAM" id="SSF51604">
    <property type="entry name" value="Enolase C-terminal domain-like"/>
    <property type="match status" value="1"/>
</dbReference>
<dbReference type="InterPro" id="IPR035447">
    <property type="entry name" value="DNA_topo_I_N_sf"/>
</dbReference>
<evidence type="ECO:0000256" key="1">
    <source>
        <dbReference type="ARBA" id="ARBA00001946"/>
    </source>
</evidence>
<dbReference type="InterPro" id="IPR046945">
    <property type="entry name" value="RHMD-like"/>
</dbReference>
<dbReference type="RefSeq" id="WP_386187795.1">
    <property type="nucleotide sequence ID" value="NZ_JBHSBC010000002.1"/>
</dbReference>
<accession>A0ABV8EVW1</accession>
<dbReference type="Gene3D" id="3.90.15.10">
    <property type="entry name" value="Topoisomerase I, Chain A, domain 3"/>
    <property type="match status" value="1"/>
</dbReference>
<dbReference type="PANTHER" id="PTHR13794:SF58">
    <property type="entry name" value="MITOCHONDRIAL ENOLASE SUPERFAMILY MEMBER 1"/>
    <property type="match status" value="1"/>
</dbReference>
<feature type="region of interest" description="Disordered" evidence="4">
    <location>
        <begin position="181"/>
        <end position="210"/>
    </location>
</feature>
<reference evidence="7" key="1">
    <citation type="journal article" date="2019" name="Int. J. Syst. Evol. Microbiol.">
        <title>The Global Catalogue of Microorganisms (GCM) 10K type strain sequencing project: providing services to taxonomists for standard genome sequencing and annotation.</title>
        <authorList>
            <consortium name="The Broad Institute Genomics Platform"/>
            <consortium name="The Broad Institute Genome Sequencing Center for Infectious Disease"/>
            <person name="Wu L."/>
            <person name="Ma J."/>
        </authorList>
    </citation>
    <scope>NUCLEOTIDE SEQUENCE [LARGE SCALE GENOMIC DNA]</scope>
    <source>
        <strain evidence="7">TBRC 7912</strain>
    </source>
</reference>
<comment type="cofactor">
    <cofactor evidence="1">
        <name>Mg(2+)</name>
        <dbReference type="ChEBI" id="CHEBI:18420"/>
    </cofactor>
</comment>